<organism evidence="2 3">
    <name type="scientific">Lentilactobacillus sunkii</name>
    <dbReference type="NCBI Taxonomy" id="481719"/>
    <lineage>
        <taxon>Bacteria</taxon>
        <taxon>Bacillati</taxon>
        <taxon>Bacillota</taxon>
        <taxon>Bacilli</taxon>
        <taxon>Lactobacillales</taxon>
        <taxon>Lactobacillaceae</taxon>
        <taxon>Lentilactobacillus</taxon>
    </lineage>
</organism>
<dbReference type="Proteomes" id="UP000177010">
    <property type="component" value="Unassembled WGS sequence"/>
</dbReference>
<dbReference type="RefSeq" id="WP_070366988.1">
    <property type="nucleotide sequence ID" value="NZ_JAZHVW010000006.1"/>
</dbReference>
<keyword evidence="1" id="KW-0812">Transmembrane</keyword>
<evidence type="ECO:0000256" key="1">
    <source>
        <dbReference type="SAM" id="Phobius"/>
    </source>
</evidence>
<sequence length="62" mass="7000">MKKERKKSRMNVLIMILVIVIVDALFLGYNVIQKHDKKSSASSEIPTALIIQVPTNHLPTLD</sequence>
<accession>A0A1E7XJE7</accession>
<keyword evidence="1" id="KW-1133">Transmembrane helix</keyword>
<gene>
    <name evidence="2" type="ORF">LASUN_02160</name>
</gene>
<dbReference type="AlphaFoldDB" id="A0A1E7XJE7"/>
<dbReference type="STRING" id="481719.LASUN_02160"/>
<evidence type="ECO:0000313" key="2">
    <source>
        <dbReference type="EMBL" id="OFA13217.1"/>
    </source>
</evidence>
<comment type="caution">
    <text evidence="2">The sequence shown here is derived from an EMBL/GenBank/DDBJ whole genome shotgun (WGS) entry which is preliminary data.</text>
</comment>
<proteinExistence type="predicted"/>
<keyword evidence="1" id="KW-0472">Membrane</keyword>
<protein>
    <submittedName>
        <fullName evidence="2">Uncharacterized protein</fullName>
    </submittedName>
</protein>
<dbReference type="EMBL" id="MIQE01000002">
    <property type="protein sequence ID" value="OFA13217.1"/>
    <property type="molecule type" value="Genomic_DNA"/>
</dbReference>
<name>A0A1E7XJE7_9LACO</name>
<evidence type="ECO:0000313" key="3">
    <source>
        <dbReference type="Proteomes" id="UP000177010"/>
    </source>
</evidence>
<feature type="transmembrane region" description="Helical" evidence="1">
    <location>
        <begin position="12"/>
        <end position="32"/>
    </location>
</feature>
<reference evidence="2 3" key="1">
    <citation type="submission" date="2016-09" db="EMBL/GenBank/DDBJ databases">
        <title>Genome Sequence of Lactobacillus sunkii Strain CG01.</title>
        <authorList>
            <person name="Poehlein A."/>
            <person name="Gabris C."/>
            <person name="Bengelsdorf F.R."/>
            <person name="Duerre P."/>
            <person name="Daniel R."/>
        </authorList>
    </citation>
    <scope>NUCLEOTIDE SEQUENCE [LARGE SCALE GENOMIC DNA]</scope>
    <source>
        <strain evidence="2 3">CG_D</strain>
    </source>
</reference>